<evidence type="ECO:0000256" key="3">
    <source>
        <dbReference type="ARBA" id="ARBA00022839"/>
    </source>
</evidence>
<dbReference type="AlphaFoldDB" id="A0A316UKL4"/>
<protein>
    <recommendedName>
        <fullName evidence="7">Metallo-beta-lactamase domain-containing protein</fullName>
    </recommendedName>
</protein>
<feature type="region of interest" description="Disordered" evidence="4">
    <location>
        <begin position="31"/>
        <end position="64"/>
    </location>
</feature>
<dbReference type="GO" id="GO:0000723">
    <property type="term" value="P:telomere maintenance"/>
    <property type="evidence" value="ECO:0007669"/>
    <property type="project" value="TreeGrafter"/>
</dbReference>
<dbReference type="SUPFAM" id="SSF56281">
    <property type="entry name" value="Metallo-hydrolase/oxidoreductase"/>
    <property type="match status" value="1"/>
</dbReference>
<dbReference type="PANTHER" id="PTHR23240">
    <property type="entry name" value="DNA CROSS-LINK REPAIR PROTEIN PSO2/SNM1-RELATED"/>
    <property type="match status" value="1"/>
</dbReference>
<dbReference type="Gene3D" id="3.60.15.10">
    <property type="entry name" value="Ribonuclease Z/Hydroxyacylglutathione hydrolase-like"/>
    <property type="match status" value="1"/>
</dbReference>
<keyword evidence="2" id="KW-0378">Hydrolase</keyword>
<keyword evidence="6" id="KW-1185">Reference proteome</keyword>
<dbReference type="STRING" id="1569628.A0A316UKL4"/>
<keyword evidence="1" id="KW-0540">Nuclease</keyword>
<dbReference type="GO" id="GO:0036297">
    <property type="term" value="P:interstrand cross-link repair"/>
    <property type="evidence" value="ECO:0007669"/>
    <property type="project" value="TreeGrafter"/>
</dbReference>
<dbReference type="GeneID" id="37028646"/>
<dbReference type="Proteomes" id="UP000245884">
    <property type="component" value="Unassembled WGS sequence"/>
</dbReference>
<evidence type="ECO:0000313" key="6">
    <source>
        <dbReference type="Proteomes" id="UP000245884"/>
    </source>
</evidence>
<reference evidence="5 6" key="1">
    <citation type="journal article" date="2018" name="Mol. Biol. Evol.">
        <title>Broad Genomic Sampling Reveals a Smut Pathogenic Ancestry of the Fungal Clade Ustilaginomycotina.</title>
        <authorList>
            <person name="Kijpornyongpan T."/>
            <person name="Mondo S.J."/>
            <person name="Barry K."/>
            <person name="Sandor L."/>
            <person name="Lee J."/>
            <person name="Lipzen A."/>
            <person name="Pangilinan J."/>
            <person name="LaButti K."/>
            <person name="Hainaut M."/>
            <person name="Henrissat B."/>
            <person name="Grigoriev I.V."/>
            <person name="Spatafora J.W."/>
            <person name="Aime M.C."/>
        </authorList>
    </citation>
    <scope>NUCLEOTIDE SEQUENCE [LARGE SCALE GENOMIC DNA]</scope>
    <source>
        <strain evidence="5 6">MCA 5214</strain>
    </source>
</reference>
<evidence type="ECO:0008006" key="7">
    <source>
        <dbReference type="Google" id="ProtNLM"/>
    </source>
</evidence>
<sequence>MSRKAHSFLHEYPRIRVDRFTESRERVPDFLLPPRCRAGAAKRQDEDEDDDEPGPWDDLDQDDESTLKANGGVRFFPAPTIQLLSHIHADHIEGLSAPLRSSAPIYCSAATKEMLMRLESQKSREKGACRVPMGEGARKRPYEWLRVTAKHAKAKKKFTGLAPAPRDLLHALPFNTPTELRYSPGVNIRITLLDANHMSGSTMFLIEGHRGAVLHMGDCRAETWWIEA</sequence>
<accession>A0A316UKL4</accession>
<keyword evidence="3" id="KW-0269">Exonuclease</keyword>
<evidence type="ECO:0000256" key="1">
    <source>
        <dbReference type="ARBA" id="ARBA00022722"/>
    </source>
</evidence>
<dbReference type="RefSeq" id="XP_025360086.1">
    <property type="nucleotide sequence ID" value="XM_025506823.1"/>
</dbReference>
<name>A0A316UKL4_9BASI</name>
<proteinExistence type="predicted"/>
<evidence type="ECO:0000256" key="2">
    <source>
        <dbReference type="ARBA" id="ARBA00022801"/>
    </source>
</evidence>
<dbReference type="InterPro" id="IPR036866">
    <property type="entry name" value="RibonucZ/Hydroxyglut_hydro"/>
</dbReference>
<dbReference type="EMBL" id="KZ819675">
    <property type="protein sequence ID" value="PWN25474.1"/>
    <property type="molecule type" value="Genomic_DNA"/>
</dbReference>
<evidence type="ECO:0000313" key="5">
    <source>
        <dbReference type="EMBL" id="PWN25474.1"/>
    </source>
</evidence>
<gene>
    <name evidence="5" type="ORF">BDZ90DRAFT_233926</name>
</gene>
<dbReference type="GO" id="GO:0003684">
    <property type="term" value="F:damaged DNA binding"/>
    <property type="evidence" value="ECO:0007669"/>
    <property type="project" value="TreeGrafter"/>
</dbReference>
<dbReference type="OrthoDB" id="5561659at2759"/>
<dbReference type="PANTHER" id="PTHR23240:SF8">
    <property type="entry name" value="PROTEIN ARTEMIS"/>
    <property type="match status" value="1"/>
</dbReference>
<dbReference type="GO" id="GO:0006303">
    <property type="term" value="P:double-strand break repair via nonhomologous end joining"/>
    <property type="evidence" value="ECO:0007669"/>
    <property type="project" value="TreeGrafter"/>
</dbReference>
<feature type="compositionally biased region" description="Acidic residues" evidence="4">
    <location>
        <begin position="46"/>
        <end position="64"/>
    </location>
</feature>
<dbReference type="GO" id="GO:0035312">
    <property type="term" value="F:5'-3' DNA exonuclease activity"/>
    <property type="evidence" value="ECO:0007669"/>
    <property type="project" value="TreeGrafter"/>
</dbReference>
<evidence type="ECO:0000256" key="4">
    <source>
        <dbReference type="SAM" id="MobiDB-lite"/>
    </source>
</evidence>
<organism evidence="5 6">
    <name type="scientific">Jaminaea rosea</name>
    <dbReference type="NCBI Taxonomy" id="1569628"/>
    <lineage>
        <taxon>Eukaryota</taxon>
        <taxon>Fungi</taxon>
        <taxon>Dikarya</taxon>
        <taxon>Basidiomycota</taxon>
        <taxon>Ustilaginomycotina</taxon>
        <taxon>Exobasidiomycetes</taxon>
        <taxon>Microstromatales</taxon>
        <taxon>Microstromatales incertae sedis</taxon>
        <taxon>Jaminaea</taxon>
    </lineage>
</organism>